<gene>
    <name evidence="1" type="ORF">E0F76_10030</name>
</gene>
<dbReference type="EMBL" id="SMFK01000005">
    <property type="protein sequence ID" value="TDD96970.1"/>
    <property type="molecule type" value="Genomic_DNA"/>
</dbReference>
<evidence type="ECO:0000313" key="2">
    <source>
        <dbReference type="Proteomes" id="UP000295479"/>
    </source>
</evidence>
<dbReference type="RefSeq" id="WP_132005046.1">
    <property type="nucleotide sequence ID" value="NZ_SMFK01000005.1"/>
</dbReference>
<evidence type="ECO:0000313" key="1">
    <source>
        <dbReference type="EMBL" id="TDD96970.1"/>
    </source>
</evidence>
<sequence length="316" mass="36391">MKKSILFFFLFITTTYSQISDCTDSLARNFNPKATVNDGSCNYNCTKIKPETTIKLSDSLIETSGLLAFNNLLWTHNDDHDTTIYGLDANGKIQTKIKLEKVKNTDWEEISQDSNYLYIGDFGNNNQGNRTDLHILRIEKKSFLSNAPLIDTISFSYSNQIDFSVQKQNKTDFDCEAFIVSHDSIYLFTKQWKHKRTAVYTLPKTAGNHIAQLKETIKVKGLITGATLTPKNNIILCGYSKKLKPFIYLLYCYENFDFASANKRKIKLKLPFHQIESIATLDGKKFFLTNESFIRKPFFNVRQQIHLVDLTSYLKE</sequence>
<keyword evidence="2" id="KW-1185">Reference proteome</keyword>
<dbReference type="OrthoDB" id="9798438at2"/>
<accession>A0A4R5CF09</accession>
<proteinExistence type="predicted"/>
<dbReference type="Proteomes" id="UP000295479">
    <property type="component" value="Unassembled WGS sequence"/>
</dbReference>
<dbReference type="AlphaFoldDB" id="A0A4R5CF09"/>
<reference evidence="1 2" key="1">
    <citation type="submission" date="2019-03" db="EMBL/GenBank/DDBJ databases">
        <title>Flavobacterium AR-3-4 sp. nov. isolated from arctic soil.</title>
        <authorList>
            <person name="Chaudhary D.K."/>
        </authorList>
    </citation>
    <scope>NUCLEOTIDE SEQUENCE [LARGE SCALE GENOMIC DNA]</scope>
    <source>
        <strain evidence="1 2">AR-3-4</strain>
    </source>
</reference>
<name>A0A4R5CF09_9FLAO</name>
<comment type="caution">
    <text evidence="1">The sequence shown here is derived from an EMBL/GenBank/DDBJ whole genome shotgun (WGS) entry which is preliminary data.</text>
</comment>
<organism evidence="1 2">
    <name type="scientific">Flavobacterium cellulosilyticum</name>
    <dbReference type="NCBI Taxonomy" id="2541731"/>
    <lineage>
        <taxon>Bacteria</taxon>
        <taxon>Pseudomonadati</taxon>
        <taxon>Bacteroidota</taxon>
        <taxon>Flavobacteriia</taxon>
        <taxon>Flavobacteriales</taxon>
        <taxon>Flavobacteriaceae</taxon>
        <taxon>Flavobacterium</taxon>
    </lineage>
</organism>
<protein>
    <submittedName>
        <fullName evidence="1">T9SS C-terminal target domain-containing protein</fullName>
    </submittedName>
</protein>